<feature type="signal peptide" evidence="1">
    <location>
        <begin position="1"/>
        <end position="25"/>
    </location>
</feature>
<comment type="caution">
    <text evidence="2">The sequence shown here is derived from an EMBL/GenBank/DDBJ whole genome shotgun (WGS) entry which is preliminary data.</text>
</comment>
<organism evidence="2 3">
    <name type="scientific">Saponaria officinalis</name>
    <name type="common">Common soapwort</name>
    <name type="synonym">Lychnis saponaria</name>
    <dbReference type="NCBI Taxonomy" id="3572"/>
    <lineage>
        <taxon>Eukaryota</taxon>
        <taxon>Viridiplantae</taxon>
        <taxon>Streptophyta</taxon>
        <taxon>Embryophyta</taxon>
        <taxon>Tracheophyta</taxon>
        <taxon>Spermatophyta</taxon>
        <taxon>Magnoliopsida</taxon>
        <taxon>eudicotyledons</taxon>
        <taxon>Gunneridae</taxon>
        <taxon>Pentapetalae</taxon>
        <taxon>Caryophyllales</taxon>
        <taxon>Caryophyllaceae</taxon>
        <taxon>Caryophylleae</taxon>
        <taxon>Saponaria</taxon>
    </lineage>
</organism>
<dbReference type="EMBL" id="JBDFQZ010000001">
    <property type="protein sequence ID" value="KAK9757464.1"/>
    <property type="molecule type" value="Genomic_DNA"/>
</dbReference>
<dbReference type="AlphaFoldDB" id="A0AAW1N847"/>
<dbReference type="Proteomes" id="UP001443914">
    <property type="component" value="Unassembled WGS sequence"/>
</dbReference>
<accession>A0AAW1N847</accession>
<sequence length="101" mass="11639">MIIMMILFVFLLTLQFLATPKYLRGDNDQILALLFPGTFLNFYSCRFTGICLNMYHDSYLLTIFQPMLEDSVDKKSLITPLALSPYLNCHHLTLSTQNLPT</sequence>
<gene>
    <name evidence="2" type="ORF">RND81_01G164100</name>
</gene>
<keyword evidence="1" id="KW-0732">Signal</keyword>
<evidence type="ECO:0000256" key="1">
    <source>
        <dbReference type="SAM" id="SignalP"/>
    </source>
</evidence>
<name>A0AAW1N847_SAPOF</name>
<proteinExistence type="predicted"/>
<reference evidence="2" key="1">
    <citation type="submission" date="2024-03" db="EMBL/GenBank/DDBJ databases">
        <title>WGS assembly of Saponaria officinalis var. Norfolk2.</title>
        <authorList>
            <person name="Jenkins J."/>
            <person name="Shu S."/>
            <person name="Grimwood J."/>
            <person name="Barry K."/>
            <person name="Goodstein D."/>
            <person name="Schmutz J."/>
            <person name="Leebens-Mack J."/>
            <person name="Osbourn A."/>
        </authorList>
    </citation>
    <scope>NUCLEOTIDE SEQUENCE [LARGE SCALE GENOMIC DNA]</scope>
    <source>
        <strain evidence="2">JIC</strain>
    </source>
</reference>
<feature type="chain" id="PRO_5043968366" evidence="1">
    <location>
        <begin position="26"/>
        <end position="101"/>
    </location>
</feature>
<keyword evidence="3" id="KW-1185">Reference proteome</keyword>
<evidence type="ECO:0000313" key="2">
    <source>
        <dbReference type="EMBL" id="KAK9757464.1"/>
    </source>
</evidence>
<protein>
    <submittedName>
        <fullName evidence="2">Uncharacterized protein</fullName>
    </submittedName>
</protein>
<evidence type="ECO:0000313" key="3">
    <source>
        <dbReference type="Proteomes" id="UP001443914"/>
    </source>
</evidence>